<dbReference type="AlphaFoldDB" id="A0AAE0GMX9"/>
<name>A0AAE0GMX9_9CHLO</name>
<accession>A0AAE0GMX9</accession>
<organism evidence="1 2">
    <name type="scientific">Cymbomonas tetramitiformis</name>
    <dbReference type="NCBI Taxonomy" id="36881"/>
    <lineage>
        <taxon>Eukaryota</taxon>
        <taxon>Viridiplantae</taxon>
        <taxon>Chlorophyta</taxon>
        <taxon>Pyramimonadophyceae</taxon>
        <taxon>Pyramimonadales</taxon>
        <taxon>Pyramimonadaceae</taxon>
        <taxon>Cymbomonas</taxon>
    </lineage>
</organism>
<evidence type="ECO:0000313" key="2">
    <source>
        <dbReference type="Proteomes" id="UP001190700"/>
    </source>
</evidence>
<dbReference type="EMBL" id="LGRX02004441">
    <property type="protein sequence ID" value="KAK3280326.1"/>
    <property type="molecule type" value="Genomic_DNA"/>
</dbReference>
<reference evidence="1 2" key="1">
    <citation type="journal article" date="2015" name="Genome Biol. Evol.">
        <title>Comparative Genomics of a Bacterivorous Green Alga Reveals Evolutionary Causalities and Consequences of Phago-Mixotrophic Mode of Nutrition.</title>
        <authorList>
            <person name="Burns J.A."/>
            <person name="Paasch A."/>
            <person name="Narechania A."/>
            <person name="Kim E."/>
        </authorList>
    </citation>
    <scope>NUCLEOTIDE SEQUENCE [LARGE SCALE GENOMIC DNA]</scope>
    <source>
        <strain evidence="1 2">PLY_AMNH</strain>
    </source>
</reference>
<keyword evidence="2" id="KW-1185">Reference proteome</keyword>
<dbReference type="Proteomes" id="UP001190700">
    <property type="component" value="Unassembled WGS sequence"/>
</dbReference>
<gene>
    <name evidence="1" type="ORF">CYMTET_11828</name>
</gene>
<sequence>MKFRSPQECGRSVWNTCGDIWLYKVQPSMVFPTVKCVNIADWRLSIIYRFLQFLVTSYLVNRLLFDTSTLKQEEVTGDFTVWGATGEMLDEQERMWAHLQNNTAVENHQGKGHFCVPNSTYDFWWGEGWDYKYQYCRAEYYGMNTIKGLEGTNVFYTLSQQETMFIREANPTGNDEDCPSLFANYSAEEGEVVPCLMPDAEQKQNFAKVEMHNYKHGPFFEIDGSTPSTMCTCEAQRASFVVGVENSTLSMDLFFRSNVASGSQPKTYLKNSKNSEIKAKFDAGTTVEMPVWKLLEYAEVELDERTDAGSNKQWLSDLSDTEARALKGSSDIFPFMRISGMKLYIDAQFYNFGLSEHAFEGVDKEDLKETFGSIFEDRPTVCVLTVTVNPAWTSLVRLHRCPRIYSLGLSTLWVGTTAPALDRCSKPAFSGPPDRWLFSCQPQ</sequence>
<comment type="caution">
    <text evidence="1">The sequence shown here is derived from an EMBL/GenBank/DDBJ whole genome shotgun (WGS) entry which is preliminary data.</text>
</comment>
<feature type="non-terminal residue" evidence="1">
    <location>
        <position position="443"/>
    </location>
</feature>
<proteinExistence type="predicted"/>
<evidence type="ECO:0000313" key="1">
    <source>
        <dbReference type="EMBL" id="KAK3280326.1"/>
    </source>
</evidence>
<protein>
    <submittedName>
        <fullName evidence="1">Uncharacterized protein</fullName>
    </submittedName>
</protein>